<gene>
    <name evidence="1" type="ORF">ACFOY1_06635</name>
</gene>
<keyword evidence="2" id="KW-1185">Reference proteome</keyword>
<dbReference type="RefSeq" id="WP_217964140.1">
    <property type="nucleotide sequence ID" value="NZ_JAHTBN010000003.1"/>
</dbReference>
<reference evidence="2" key="1">
    <citation type="journal article" date="2019" name="Int. J. Syst. Evol. Microbiol.">
        <title>The Global Catalogue of Microorganisms (GCM) 10K type strain sequencing project: providing services to taxonomists for standard genome sequencing and annotation.</title>
        <authorList>
            <consortium name="The Broad Institute Genomics Platform"/>
            <consortium name="The Broad Institute Genome Sequencing Center for Infectious Disease"/>
            <person name="Wu L."/>
            <person name="Ma J."/>
        </authorList>
    </citation>
    <scope>NUCLEOTIDE SEQUENCE [LARGE SCALE GENOMIC DNA]</scope>
    <source>
        <strain evidence="2">LMG 24813</strain>
    </source>
</reference>
<dbReference type="InterPro" id="IPR014974">
    <property type="entry name" value="DUF1833"/>
</dbReference>
<evidence type="ECO:0000313" key="2">
    <source>
        <dbReference type="Proteomes" id="UP001595848"/>
    </source>
</evidence>
<dbReference type="Proteomes" id="UP001595848">
    <property type="component" value="Unassembled WGS sequence"/>
</dbReference>
<protein>
    <submittedName>
        <fullName evidence="1">DUF1833 family protein</fullName>
    </submittedName>
</protein>
<organism evidence="1 2">
    <name type="scientific">Candidimonas humi</name>
    <dbReference type="NCBI Taxonomy" id="683355"/>
    <lineage>
        <taxon>Bacteria</taxon>
        <taxon>Pseudomonadati</taxon>
        <taxon>Pseudomonadota</taxon>
        <taxon>Betaproteobacteria</taxon>
        <taxon>Burkholderiales</taxon>
        <taxon>Alcaligenaceae</taxon>
        <taxon>Candidimonas</taxon>
    </lineage>
</organism>
<proteinExistence type="predicted"/>
<evidence type="ECO:0000313" key="1">
    <source>
        <dbReference type="EMBL" id="MFC4200622.1"/>
    </source>
</evidence>
<name>A0ABV8NYQ6_9BURK</name>
<dbReference type="EMBL" id="JBHSBV010000002">
    <property type="protein sequence ID" value="MFC4200622.1"/>
    <property type="molecule type" value="Genomic_DNA"/>
</dbReference>
<dbReference type="Pfam" id="PF08875">
    <property type="entry name" value="DUF1833"/>
    <property type="match status" value="1"/>
</dbReference>
<sequence>MPRSYSAAARRNLLATSADEPFLVLLEITHPDLAVPIRVVNDTQNVTVSGNEFVKCAFDLVWPDDTDGQIPQAQLQVDNIGRDLTQWLEQSNGGRGAQCRLMQVLRSTLALEMDITFDLSGMQIDNQKVTGNIGYQNLLAQVGTTVNFTPATAPGLFTALFAFLLSYDVIGKLLWVGRHLI</sequence>
<accession>A0ABV8NYQ6</accession>
<comment type="caution">
    <text evidence="1">The sequence shown here is derived from an EMBL/GenBank/DDBJ whole genome shotgun (WGS) entry which is preliminary data.</text>
</comment>